<evidence type="ECO:0000313" key="2">
    <source>
        <dbReference type="Proteomes" id="UP001479436"/>
    </source>
</evidence>
<sequence>MTIVGPTIAVIPTVTVTISPTLTFGNSSDVLTTSLDVFIENPVAISKLIPDIAFVDRFSCILTLNGYFITFIQSTT</sequence>
<name>A0ABR2WKL3_9FUNG</name>
<gene>
    <name evidence="1" type="ORF">K7432_012564</name>
</gene>
<accession>A0ABR2WKL3</accession>
<evidence type="ECO:0000313" key="1">
    <source>
        <dbReference type="EMBL" id="KAK9762050.1"/>
    </source>
</evidence>
<dbReference type="EMBL" id="JASJQH010001109">
    <property type="protein sequence ID" value="KAK9762050.1"/>
    <property type="molecule type" value="Genomic_DNA"/>
</dbReference>
<reference evidence="1 2" key="1">
    <citation type="submission" date="2023-04" db="EMBL/GenBank/DDBJ databases">
        <title>Genome of Basidiobolus ranarum AG-B5.</title>
        <authorList>
            <person name="Stajich J.E."/>
            <person name="Carter-House D."/>
            <person name="Gryganskyi A."/>
        </authorList>
    </citation>
    <scope>NUCLEOTIDE SEQUENCE [LARGE SCALE GENOMIC DNA]</scope>
    <source>
        <strain evidence="1 2">AG-B5</strain>
    </source>
</reference>
<keyword evidence="2" id="KW-1185">Reference proteome</keyword>
<protein>
    <submittedName>
        <fullName evidence="1">Uncharacterized protein</fullName>
    </submittedName>
</protein>
<dbReference type="Proteomes" id="UP001479436">
    <property type="component" value="Unassembled WGS sequence"/>
</dbReference>
<proteinExistence type="predicted"/>
<organism evidence="1 2">
    <name type="scientific">Basidiobolus ranarum</name>
    <dbReference type="NCBI Taxonomy" id="34480"/>
    <lineage>
        <taxon>Eukaryota</taxon>
        <taxon>Fungi</taxon>
        <taxon>Fungi incertae sedis</taxon>
        <taxon>Zoopagomycota</taxon>
        <taxon>Entomophthoromycotina</taxon>
        <taxon>Basidiobolomycetes</taxon>
        <taxon>Basidiobolales</taxon>
        <taxon>Basidiobolaceae</taxon>
        <taxon>Basidiobolus</taxon>
    </lineage>
</organism>
<comment type="caution">
    <text evidence="1">The sequence shown here is derived from an EMBL/GenBank/DDBJ whole genome shotgun (WGS) entry which is preliminary data.</text>
</comment>